<name>A0A1T4JI99_TREPO</name>
<dbReference type="RefSeq" id="WP_078932236.1">
    <property type="nucleotide sequence ID" value="NZ_FUWG01000002.1"/>
</dbReference>
<dbReference type="PROSITE" id="PS50043">
    <property type="entry name" value="HTH_LUXR_2"/>
    <property type="match status" value="1"/>
</dbReference>
<dbReference type="SMART" id="SM00448">
    <property type="entry name" value="REC"/>
    <property type="match status" value="1"/>
</dbReference>
<dbReference type="PANTHER" id="PTHR43214">
    <property type="entry name" value="TWO-COMPONENT RESPONSE REGULATOR"/>
    <property type="match status" value="1"/>
</dbReference>
<dbReference type="Proteomes" id="UP000190423">
    <property type="component" value="Unassembled WGS sequence"/>
</dbReference>
<dbReference type="AlphaFoldDB" id="A0A1T4JI99"/>
<dbReference type="SUPFAM" id="SSF46894">
    <property type="entry name" value="C-terminal effector domain of the bipartite response regulators"/>
    <property type="match status" value="1"/>
</dbReference>
<dbReference type="CDD" id="cd06170">
    <property type="entry name" value="LuxR_C_like"/>
    <property type="match status" value="1"/>
</dbReference>
<reference evidence="6 7" key="1">
    <citation type="submission" date="2017-02" db="EMBL/GenBank/DDBJ databases">
        <authorList>
            <person name="Peterson S.W."/>
        </authorList>
    </citation>
    <scope>NUCLEOTIDE SEQUENCE [LARGE SCALE GENOMIC DNA]</scope>
    <source>
        <strain evidence="6 7">ATCC BAA-908</strain>
    </source>
</reference>
<feature type="modified residue" description="4-aspartylphosphate" evidence="3">
    <location>
        <position position="58"/>
    </location>
</feature>
<dbReference type="OrthoDB" id="9779069at2"/>
<evidence type="ECO:0000256" key="2">
    <source>
        <dbReference type="ARBA" id="ARBA00023125"/>
    </source>
</evidence>
<evidence type="ECO:0000313" key="7">
    <source>
        <dbReference type="Proteomes" id="UP000190423"/>
    </source>
</evidence>
<dbReference type="Pfam" id="PF00072">
    <property type="entry name" value="Response_reg"/>
    <property type="match status" value="1"/>
</dbReference>
<dbReference type="PANTHER" id="PTHR43214:SF17">
    <property type="entry name" value="TRANSCRIPTIONAL REGULATORY PROTEIN RCSB"/>
    <property type="match status" value="1"/>
</dbReference>
<gene>
    <name evidence="6" type="ORF">SAMN02745149_00326</name>
</gene>
<dbReference type="PROSITE" id="PS50110">
    <property type="entry name" value="RESPONSE_REGULATORY"/>
    <property type="match status" value="1"/>
</dbReference>
<proteinExistence type="predicted"/>
<dbReference type="Gene3D" id="3.40.50.2300">
    <property type="match status" value="1"/>
</dbReference>
<keyword evidence="1 3" id="KW-0597">Phosphoprotein</keyword>
<keyword evidence="2 6" id="KW-0238">DNA-binding</keyword>
<dbReference type="SUPFAM" id="SSF52172">
    <property type="entry name" value="CheY-like"/>
    <property type="match status" value="1"/>
</dbReference>
<keyword evidence="7" id="KW-1185">Reference proteome</keyword>
<dbReference type="InterPro" id="IPR058245">
    <property type="entry name" value="NreC/VraR/RcsB-like_REC"/>
</dbReference>
<organism evidence="6 7">
    <name type="scientific">Treponema porcinum</name>
    <dbReference type="NCBI Taxonomy" id="261392"/>
    <lineage>
        <taxon>Bacteria</taxon>
        <taxon>Pseudomonadati</taxon>
        <taxon>Spirochaetota</taxon>
        <taxon>Spirochaetia</taxon>
        <taxon>Spirochaetales</taxon>
        <taxon>Treponemataceae</taxon>
        <taxon>Treponema</taxon>
    </lineage>
</organism>
<dbReference type="GeneID" id="78315648"/>
<dbReference type="InterPro" id="IPR039420">
    <property type="entry name" value="WalR-like"/>
</dbReference>
<sequence>MQSQLKILFVDDHVGLRDGMKEMLKSKNPDFNFVSASDYETALEALKNNPDLQIAILDLNLDGKSGLEIIPEIKKINSSISIMIYTMFNDVIHVQNALLNGVQGYVTKDATIDEVALAITTISKGNSYYNKAATEIMQSLLTKKGRANDITNDLSYLFDNYKDLSAKEREIFILLSQNMEIIDIARKLGKSEKTVINQRTAVYSKLDIKDRHDLLEKAKLLGLIYDK</sequence>
<dbReference type="CDD" id="cd17535">
    <property type="entry name" value="REC_NarL-like"/>
    <property type="match status" value="1"/>
</dbReference>
<protein>
    <submittedName>
        <fullName evidence="6">DNA-binding response regulator, NarL/FixJ family, contains REC and HTH domains</fullName>
    </submittedName>
</protein>
<dbReference type="STRING" id="261392.SAMN02745149_00326"/>
<accession>A0A1T4JI99</accession>
<feature type="domain" description="HTH luxR-type" evidence="4">
    <location>
        <begin position="157"/>
        <end position="222"/>
    </location>
</feature>
<dbReference type="InterPro" id="IPR011006">
    <property type="entry name" value="CheY-like_superfamily"/>
</dbReference>
<dbReference type="GO" id="GO:0006355">
    <property type="term" value="P:regulation of DNA-templated transcription"/>
    <property type="evidence" value="ECO:0007669"/>
    <property type="project" value="InterPro"/>
</dbReference>
<dbReference type="InterPro" id="IPR000792">
    <property type="entry name" value="Tscrpt_reg_LuxR_C"/>
</dbReference>
<dbReference type="EMBL" id="FUWG01000002">
    <property type="protein sequence ID" value="SJZ29896.1"/>
    <property type="molecule type" value="Genomic_DNA"/>
</dbReference>
<dbReference type="GO" id="GO:0003677">
    <property type="term" value="F:DNA binding"/>
    <property type="evidence" value="ECO:0007669"/>
    <property type="project" value="UniProtKB-KW"/>
</dbReference>
<evidence type="ECO:0000256" key="1">
    <source>
        <dbReference type="ARBA" id="ARBA00022553"/>
    </source>
</evidence>
<evidence type="ECO:0000259" key="5">
    <source>
        <dbReference type="PROSITE" id="PS50110"/>
    </source>
</evidence>
<dbReference type="InterPro" id="IPR001789">
    <property type="entry name" value="Sig_transdc_resp-reg_receiver"/>
</dbReference>
<dbReference type="InterPro" id="IPR016032">
    <property type="entry name" value="Sig_transdc_resp-reg_C-effctor"/>
</dbReference>
<dbReference type="Pfam" id="PF00196">
    <property type="entry name" value="GerE"/>
    <property type="match status" value="1"/>
</dbReference>
<evidence type="ECO:0000313" key="6">
    <source>
        <dbReference type="EMBL" id="SJZ29896.1"/>
    </source>
</evidence>
<dbReference type="SMART" id="SM00421">
    <property type="entry name" value="HTH_LUXR"/>
    <property type="match status" value="1"/>
</dbReference>
<feature type="domain" description="Response regulatory" evidence="5">
    <location>
        <begin position="6"/>
        <end position="123"/>
    </location>
</feature>
<evidence type="ECO:0000256" key="3">
    <source>
        <dbReference type="PROSITE-ProRule" id="PRU00169"/>
    </source>
</evidence>
<evidence type="ECO:0000259" key="4">
    <source>
        <dbReference type="PROSITE" id="PS50043"/>
    </source>
</evidence>
<dbReference type="GO" id="GO:0000160">
    <property type="term" value="P:phosphorelay signal transduction system"/>
    <property type="evidence" value="ECO:0007669"/>
    <property type="project" value="InterPro"/>
</dbReference>